<reference evidence="2 3" key="1">
    <citation type="journal article" date="2016" name="Sci. Rep.">
        <title>The Dendrobium catenatum Lindl. genome sequence provides insights into polysaccharide synthase, floral development and adaptive evolution.</title>
        <authorList>
            <person name="Zhang G.Q."/>
            <person name="Xu Q."/>
            <person name="Bian C."/>
            <person name="Tsai W.C."/>
            <person name="Yeh C.M."/>
            <person name="Liu K.W."/>
            <person name="Yoshida K."/>
            <person name="Zhang L.S."/>
            <person name="Chang S.B."/>
            <person name="Chen F."/>
            <person name="Shi Y."/>
            <person name="Su Y.Y."/>
            <person name="Zhang Y.Q."/>
            <person name="Chen L.J."/>
            <person name="Yin Y."/>
            <person name="Lin M."/>
            <person name="Huang H."/>
            <person name="Deng H."/>
            <person name="Wang Z.W."/>
            <person name="Zhu S.L."/>
            <person name="Zhao X."/>
            <person name="Deng C."/>
            <person name="Niu S.C."/>
            <person name="Huang J."/>
            <person name="Wang M."/>
            <person name="Liu G.H."/>
            <person name="Yang H.J."/>
            <person name="Xiao X.J."/>
            <person name="Hsiao Y.Y."/>
            <person name="Wu W.L."/>
            <person name="Chen Y.Y."/>
            <person name="Mitsuda N."/>
            <person name="Ohme-Takagi M."/>
            <person name="Luo Y.B."/>
            <person name="Van de Peer Y."/>
            <person name="Liu Z.J."/>
        </authorList>
    </citation>
    <scope>NUCLEOTIDE SEQUENCE [LARGE SCALE GENOMIC DNA]</scope>
    <source>
        <tissue evidence="2">The whole plant</tissue>
    </source>
</reference>
<dbReference type="AlphaFoldDB" id="A0A2I0X0F5"/>
<name>A0A2I0X0F5_9ASPA</name>
<accession>A0A2I0X0F5</accession>
<dbReference type="EMBL" id="KZ502252">
    <property type="protein sequence ID" value="PKU81394.1"/>
    <property type="molecule type" value="Genomic_DNA"/>
</dbReference>
<sequence>MRRNKPISHYLRRTLRRKITGAITGGYCAGLFKLNETKPANVAPEKSPASDPPENPPPKALFSETEPLWPVTSFLPFSHLARRSLSPSVARP</sequence>
<evidence type="ECO:0000313" key="2">
    <source>
        <dbReference type="EMBL" id="PKU81394.1"/>
    </source>
</evidence>
<keyword evidence="3" id="KW-1185">Reference proteome</keyword>
<evidence type="ECO:0000313" key="3">
    <source>
        <dbReference type="Proteomes" id="UP000233837"/>
    </source>
</evidence>
<feature type="region of interest" description="Disordered" evidence="1">
    <location>
        <begin position="39"/>
        <end position="63"/>
    </location>
</feature>
<reference evidence="2 3" key="2">
    <citation type="journal article" date="2017" name="Nature">
        <title>The Apostasia genome and the evolution of orchids.</title>
        <authorList>
            <person name="Zhang G.Q."/>
            <person name="Liu K.W."/>
            <person name="Li Z."/>
            <person name="Lohaus R."/>
            <person name="Hsiao Y.Y."/>
            <person name="Niu S.C."/>
            <person name="Wang J.Y."/>
            <person name="Lin Y.C."/>
            <person name="Xu Q."/>
            <person name="Chen L.J."/>
            <person name="Yoshida K."/>
            <person name="Fujiwara S."/>
            <person name="Wang Z.W."/>
            <person name="Zhang Y.Q."/>
            <person name="Mitsuda N."/>
            <person name="Wang M."/>
            <person name="Liu G.H."/>
            <person name="Pecoraro L."/>
            <person name="Huang H.X."/>
            <person name="Xiao X.J."/>
            <person name="Lin M."/>
            <person name="Wu X.Y."/>
            <person name="Wu W.L."/>
            <person name="Chen Y.Y."/>
            <person name="Chang S.B."/>
            <person name="Sakamoto S."/>
            <person name="Ohme-Takagi M."/>
            <person name="Yagi M."/>
            <person name="Zeng S.J."/>
            <person name="Shen C.Y."/>
            <person name="Yeh C.M."/>
            <person name="Luo Y.B."/>
            <person name="Tsai W.C."/>
            <person name="Van de Peer Y."/>
            <person name="Liu Z.J."/>
        </authorList>
    </citation>
    <scope>NUCLEOTIDE SEQUENCE [LARGE SCALE GENOMIC DNA]</scope>
    <source>
        <tissue evidence="2">The whole plant</tissue>
    </source>
</reference>
<gene>
    <name evidence="2" type="ORF">MA16_Dca023088</name>
</gene>
<evidence type="ECO:0000256" key="1">
    <source>
        <dbReference type="SAM" id="MobiDB-lite"/>
    </source>
</evidence>
<proteinExistence type="predicted"/>
<dbReference type="Proteomes" id="UP000233837">
    <property type="component" value="Unassembled WGS sequence"/>
</dbReference>
<feature type="compositionally biased region" description="Pro residues" evidence="1">
    <location>
        <begin position="50"/>
        <end position="59"/>
    </location>
</feature>
<protein>
    <submittedName>
        <fullName evidence="2">Uncharacterized protein</fullName>
    </submittedName>
</protein>
<organism evidence="2 3">
    <name type="scientific">Dendrobium catenatum</name>
    <dbReference type="NCBI Taxonomy" id="906689"/>
    <lineage>
        <taxon>Eukaryota</taxon>
        <taxon>Viridiplantae</taxon>
        <taxon>Streptophyta</taxon>
        <taxon>Embryophyta</taxon>
        <taxon>Tracheophyta</taxon>
        <taxon>Spermatophyta</taxon>
        <taxon>Magnoliopsida</taxon>
        <taxon>Liliopsida</taxon>
        <taxon>Asparagales</taxon>
        <taxon>Orchidaceae</taxon>
        <taxon>Epidendroideae</taxon>
        <taxon>Malaxideae</taxon>
        <taxon>Dendrobiinae</taxon>
        <taxon>Dendrobium</taxon>
    </lineage>
</organism>